<dbReference type="OrthoDB" id="5584028at2759"/>
<sequence>MSVYLGFAGAGMGSYIAARQRSHQFLAENAHRLPKTQRGWYVYHRHKQLESIRAALSWKGGLGNGAKFATMGAIFCGLEALLETHVTQERECWVNAVGAGTICGALFAAGTRLSLQSSKYALAMGAGTGLAIGLLEDVSAYVSGVSLKYPSKLRSGSLDLWIPGWDWEKGLAGFGVFRRSE</sequence>
<accession>A0A1Y2CJX7</accession>
<comment type="caution">
    <text evidence="1">The sequence shown here is derived from an EMBL/GenBank/DDBJ whole genome shotgun (WGS) entry which is preliminary data.</text>
</comment>
<dbReference type="EMBL" id="MCGO01000014">
    <property type="protein sequence ID" value="ORY47318.1"/>
    <property type="molecule type" value="Genomic_DNA"/>
</dbReference>
<keyword evidence="2" id="KW-1185">Reference proteome</keyword>
<gene>
    <name evidence="1" type="ORF">BCR33DRAFT_715062</name>
</gene>
<evidence type="ECO:0000313" key="2">
    <source>
        <dbReference type="Proteomes" id="UP000193642"/>
    </source>
</evidence>
<dbReference type="AlphaFoldDB" id="A0A1Y2CJX7"/>
<dbReference type="PANTHER" id="PTHR37852">
    <property type="entry name" value="YALI0B21208P"/>
    <property type="match status" value="1"/>
</dbReference>
<proteinExistence type="predicted"/>
<name>A0A1Y2CJX7_9FUNG</name>
<evidence type="ECO:0000313" key="1">
    <source>
        <dbReference type="EMBL" id="ORY47318.1"/>
    </source>
</evidence>
<dbReference type="Proteomes" id="UP000193642">
    <property type="component" value="Unassembled WGS sequence"/>
</dbReference>
<dbReference type="STRING" id="329046.A0A1Y2CJX7"/>
<protein>
    <submittedName>
        <fullName evidence="1">Uncharacterized protein</fullName>
    </submittedName>
</protein>
<dbReference type="PANTHER" id="PTHR37852:SF1">
    <property type="entry name" value="HIG1 DOMAIN-CONTAINING PROTEIN"/>
    <property type="match status" value="1"/>
</dbReference>
<organism evidence="1 2">
    <name type="scientific">Rhizoclosmatium globosum</name>
    <dbReference type="NCBI Taxonomy" id="329046"/>
    <lineage>
        <taxon>Eukaryota</taxon>
        <taxon>Fungi</taxon>
        <taxon>Fungi incertae sedis</taxon>
        <taxon>Chytridiomycota</taxon>
        <taxon>Chytridiomycota incertae sedis</taxon>
        <taxon>Chytridiomycetes</taxon>
        <taxon>Chytridiales</taxon>
        <taxon>Chytriomycetaceae</taxon>
        <taxon>Rhizoclosmatium</taxon>
    </lineage>
</organism>
<reference evidence="1 2" key="1">
    <citation type="submission" date="2016-07" db="EMBL/GenBank/DDBJ databases">
        <title>Pervasive Adenine N6-methylation of Active Genes in Fungi.</title>
        <authorList>
            <consortium name="DOE Joint Genome Institute"/>
            <person name="Mondo S.J."/>
            <person name="Dannebaum R.O."/>
            <person name="Kuo R.C."/>
            <person name="Labutti K."/>
            <person name="Haridas S."/>
            <person name="Kuo A."/>
            <person name="Salamov A."/>
            <person name="Ahrendt S.R."/>
            <person name="Lipzen A."/>
            <person name="Sullivan W."/>
            <person name="Andreopoulos W.B."/>
            <person name="Clum A."/>
            <person name="Lindquist E."/>
            <person name="Daum C."/>
            <person name="Ramamoorthy G.K."/>
            <person name="Gryganskyi A."/>
            <person name="Culley D."/>
            <person name="Magnuson J.K."/>
            <person name="James T.Y."/>
            <person name="O'Malley M.A."/>
            <person name="Stajich J.E."/>
            <person name="Spatafora J.W."/>
            <person name="Visel A."/>
            <person name="Grigoriev I.V."/>
        </authorList>
    </citation>
    <scope>NUCLEOTIDE SEQUENCE [LARGE SCALE GENOMIC DNA]</scope>
    <source>
        <strain evidence="1 2">JEL800</strain>
    </source>
</reference>
<dbReference type="Pfam" id="PF02466">
    <property type="entry name" value="Tim17"/>
    <property type="match status" value="1"/>
</dbReference>